<name>A0ABW3LMV2_9BACI</name>
<dbReference type="Gene3D" id="3.40.630.30">
    <property type="match status" value="1"/>
</dbReference>
<keyword evidence="3" id="KW-1185">Reference proteome</keyword>
<dbReference type="GO" id="GO:0016746">
    <property type="term" value="F:acyltransferase activity"/>
    <property type="evidence" value="ECO:0007669"/>
    <property type="project" value="UniProtKB-KW"/>
</dbReference>
<evidence type="ECO:0000259" key="1">
    <source>
        <dbReference type="PROSITE" id="PS51186"/>
    </source>
</evidence>
<keyword evidence="2" id="KW-0808">Transferase</keyword>
<feature type="domain" description="N-acetyltransferase" evidence="1">
    <location>
        <begin position="3"/>
        <end position="177"/>
    </location>
</feature>
<evidence type="ECO:0000313" key="3">
    <source>
        <dbReference type="Proteomes" id="UP001597040"/>
    </source>
</evidence>
<dbReference type="InterPro" id="IPR000182">
    <property type="entry name" value="GNAT_dom"/>
</dbReference>
<gene>
    <name evidence="2" type="ORF">ACFQ3N_15065</name>
</gene>
<dbReference type="EC" id="2.3.-.-" evidence="2"/>
<accession>A0ABW3LMV2</accession>
<comment type="caution">
    <text evidence="2">The sequence shown here is derived from an EMBL/GenBank/DDBJ whole genome shotgun (WGS) entry which is preliminary data.</text>
</comment>
<dbReference type="Pfam" id="PF00583">
    <property type="entry name" value="Acetyltransf_1"/>
    <property type="match status" value="1"/>
</dbReference>
<dbReference type="EMBL" id="JBHTKJ010000045">
    <property type="protein sequence ID" value="MFD1039706.1"/>
    <property type="molecule type" value="Genomic_DNA"/>
</dbReference>
<organism evidence="2 3">
    <name type="scientific">Virgibacillus byunsanensis</name>
    <dbReference type="NCBI Taxonomy" id="570945"/>
    <lineage>
        <taxon>Bacteria</taxon>
        <taxon>Bacillati</taxon>
        <taxon>Bacillota</taxon>
        <taxon>Bacilli</taxon>
        <taxon>Bacillales</taxon>
        <taxon>Bacillaceae</taxon>
        <taxon>Virgibacillus</taxon>
    </lineage>
</organism>
<dbReference type="SUPFAM" id="SSF55729">
    <property type="entry name" value="Acyl-CoA N-acyltransferases (Nat)"/>
    <property type="match status" value="1"/>
</dbReference>
<dbReference type="Proteomes" id="UP001597040">
    <property type="component" value="Unassembled WGS sequence"/>
</dbReference>
<proteinExistence type="predicted"/>
<sequence length="290" mass="33993">MNDTIRVLDIDDYPFLEAMDTGIEDDYVKQIFSRLTTGNNRLFGLFLDGQMVSMGGHSIYAKRYAMLGRLRTDQRFKQNAYATKLMAHMRDEAFQLDDIQWVGANTQEFNIAARRVMEKIGLNPYSALHAAATKDTSALETDSNTWNPVTDLQQKKDWLKKMYGNSSSVFPYECYYPFPVSKELFQDNDISKWSFYENDAKTRALITKTDQKKYHYLHAVYPWDDLTSQKGLWETISRDYHKLAKETEEETYIWMDLTKEKALALPANHQFELPSPWILYGMDKDRWQTL</sequence>
<dbReference type="RefSeq" id="WP_390363365.1">
    <property type="nucleotide sequence ID" value="NZ_JBHTKJ010000045.1"/>
</dbReference>
<dbReference type="PROSITE" id="PS51186">
    <property type="entry name" value="GNAT"/>
    <property type="match status" value="1"/>
</dbReference>
<keyword evidence="2" id="KW-0012">Acyltransferase</keyword>
<reference evidence="3" key="1">
    <citation type="journal article" date="2019" name="Int. J. Syst. Evol. Microbiol.">
        <title>The Global Catalogue of Microorganisms (GCM) 10K type strain sequencing project: providing services to taxonomists for standard genome sequencing and annotation.</title>
        <authorList>
            <consortium name="The Broad Institute Genomics Platform"/>
            <consortium name="The Broad Institute Genome Sequencing Center for Infectious Disease"/>
            <person name="Wu L."/>
            <person name="Ma J."/>
        </authorList>
    </citation>
    <scope>NUCLEOTIDE SEQUENCE [LARGE SCALE GENOMIC DNA]</scope>
    <source>
        <strain evidence="3">CCUG 56754</strain>
    </source>
</reference>
<evidence type="ECO:0000313" key="2">
    <source>
        <dbReference type="EMBL" id="MFD1039706.1"/>
    </source>
</evidence>
<protein>
    <submittedName>
        <fullName evidence="2">GNAT family N-acetyltransferase</fullName>
        <ecNumber evidence="2">2.3.-.-</ecNumber>
    </submittedName>
</protein>
<dbReference type="InterPro" id="IPR016181">
    <property type="entry name" value="Acyl_CoA_acyltransferase"/>
</dbReference>